<dbReference type="PANTHER" id="PTHR10694:SF51">
    <property type="entry name" value="[HISTONE H3]-TRIMETHYL-L-LYSINE(9) DEMETHYLASE"/>
    <property type="match status" value="1"/>
</dbReference>
<evidence type="ECO:0000256" key="1">
    <source>
        <dbReference type="ARBA" id="ARBA00022853"/>
    </source>
</evidence>
<dbReference type="PANTHER" id="PTHR10694">
    <property type="entry name" value="LYSINE-SPECIFIC DEMETHYLASE"/>
    <property type="match status" value="1"/>
</dbReference>
<dbReference type="GO" id="GO:0000785">
    <property type="term" value="C:chromatin"/>
    <property type="evidence" value="ECO:0007669"/>
    <property type="project" value="TreeGrafter"/>
</dbReference>
<dbReference type="Proteomes" id="UP000261660">
    <property type="component" value="Unplaced"/>
</dbReference>
<dbReference type="SMART" id="SM00545">
    <property type="entry name" value="JmjN"/>
    <property type="match status" value="1"/>
</dbReference>
<evidence type="ECO:0000259" key="2">
    <source>
        <dbReference type="PROSITE" id="PS51183"/>
    </source>
</evidence>
<dbReference type="AlphaFoldDB" id="A0A3Q3F0C7"/>
<proteinExistence type="predicted"/>
<dbReference type="InterPro" id="IPR003349">
    <property type="entry name" value="JmjN"/>
</dbReference>
<reference evidence="3" key="2">
    <citation type="submission" date="2025-09" db="UniProtKB">
        <authorList>
            <consortium name="Ensembl"/>
        </authorList>
    </citation>
    <scope>IDENTIFICATION</scope>
</reference>
<dbReference type="GO" id="GO:0005634">
    <property type="term" value="C:nucleus"/>
    <property type="evidence" value="ECO:0007669"/>
    <property type="project" value="TreeGrafter"/>
</dbReference>
<dbReference type="Pfam" id="PF02375">
    <property type="entry name" value="JmjN"/>
    <property type="match status" value="1"/>
</dbReference>
<name>A0A3Q3F0C7_9LABR</name>
<dbReference type="GeneTree" id="ENSGT00940000154930"/>
<reference evidence="3" key="1">
    <citation type="submission" date="2025-08" db="UniProtKB">
        <authorList>
            <consortium name="Ensembl"/>
        </authorList>
    </citation>
    <scope>IDENTIFICATION</scope>
</reference>
<dbReference type="GO" id="GO:0051864">
    <property type="term" value="F:histone H3K36 demethylase activity"/>
    <property type="evidence" value="ECO:0007669"/>
    <property type="project" value="TreeGrafter"/>
</dbReference>
<evidence type="ECO:0000313" key="3">
    <source>
        <dbReference type="Ensembl" id="ENSLBEP00000013206.1"/>
    </source>
</evidence>
<evidence type="ECO:0000313" key="4">
    <source>
        <dbReference type="Proteomes" id="UP000261660"/>
    </source>
</evidence>
<sequence>VFPEELISPIVGSRLMTFTPSKEEFKDFNGYIAYMESKGAHKAGMAKVIPPKGWKPRRSYDDIDDLVIPAPIQQVVTGQSGLFTQYNIQKKPMTVHEFRKTSNTDKFCHPRYNLTFNPPLYGADVSGTLYDPVSSEDV</sequence>
<organism evidence="3 4">
    <name type="scientific">Labrus bergylta</name>
    <name type="common">ballan wrasse</name>
    <dbReference type="NCBI Taxonomy" id="56723"/>
    <lineage>
        <taxon>Eukaryota</taxon>
        <taxon>Metazoa</taxon>
        <taxon>Chordata</taxon>
        <taxon>Craniata</taxon>
        <taxon>Vertebrata</taxon>
        <taxon>Euteleostomi</taxon>
        <taxon>Actinopterygii</taxon>
        <taxon>Neopterygii</taxon>
        <taxon>Teleostei</taxon>
        <taxon>Neoteleostei</taxon>
        <taxon>Acanthomorphata</taxon>
        <taxon>Eupercaria</taxon>
        <taxon>Labriformes</taxon>
        <taxon>Labridae</taxon>
        <taxon>Labrus</taxon>
    </lineage>
</organism>
<accession>A0A3Q3F0C7</accession>
<dbReference type="STRING" id="56723.ENSLBEP00000013206"/>
<dbReference type="PROSITE" id="PS51183">
    <property type="entry name" value="JMJN"/>
    <property type="match status" value="1"/>
</dbReference>
<keyword evidence="1" id="KW-0156">Chromatin regulator</keyword>
<dbReference type="InParanoid" id="A0A3Q3F0C7"/>
<dbReference type="GO" id="GO:0032454">
    <property type="term" value="F:histone H3K9 demethylase activity"/>
    <property type="evidence" value="ECO:0007669"/>
    <property type="project" value="TreeGrafter"/>
</dbReference>
<feature type="domain" description="JmjN" evidence="2">
    <location>
        <begin position="15"/>
        <end position="57"/>
    </location>
</feature>
<keyword evidence="4" id="KW-1185">Reference proteome</keyword>
<dbReference type="Gene3D" id="2.60.120.650">
    <property type="entry name" value="Cupin"/>
    <property type="match status" value="1"/>
</dbReference>
<dbReference type="GO" id="GO:0010468">
    <property type="term" value="P:regulation of gene expression"/>
    <property type="evidence" value="ECO:0007669"/>
    <property type="project" value="TreeGrafter"/>
</dbReference>
<dbReference type="Ensembl" id="ENSLBET00000013906.1">
    <property type="protein sequence ID" value="ENSLBEP00000013206.1"/>
    <property type="gene ID" value="ENSLBEG00000010156.1"/>
</dbReference>
<protein>
    <submittedName>
        <fullName evidence="3">Lysine-specific demethylase 4A-like</fullName>
    </submittedName>
</protein>